<dbReference type="AlphaFoldDB" id="A0A5R8KHG7"/>
<sequence>MPTIRSAALSEADETLVLSEMTLNDLANQNGGGAADFSMFSRHAKELHQYLSAHRAKLVEWRDQVANLPPQPDEEIPPHANPPTNPAIHLLTSYRFDLDSAVRFVVEAFLKPRRSADSARVLEAADWYCVDAFQELLKRSGQDAKRLPVGPIVAIDSQRSPAIWKETAALKIPSLFTESITVRDRNGSLGSLPPFPVICLPADLTGLPEYLVLLAHEVGHAVDDALGVSVSILEELGKNDAAKPNFGFWKAWMREIVADAAAAAIAGEAFTHALWRYMGRQSLNRRLTESHPYPPAELRLMFLRLMLGIAADKAIEGLPDVTSMEILPDKATELKDDFEAMVLPILQEKLPGISALQLANASEIEQAVKQLRGNRKTELNSLTFLQMPSVFALAIREEKDYRFRARFKAWHLKYRQRIPPPDWINAQSDWQFTEDMLPTLRATLLGPDGITKYPPIVLLAAHHRISFVGSTNKWLTDAFKTALPLRKGRPWDRIDVFFASNKLLEQVERYDNPSEEKWDLARLKRERDQQLESLKALFQTHRDMIKKAVFHFFDGPALFASYWDSDARYGRIHVSTQLLGIDIGQCPATDHLWLREEPTSSYRSYQEHLRTLETTAHIMFTLLETGTLA</sequence>
<reference evidence="1 2" key="1">
    <citation type="submission" date="2019-05" db="EMBL/GenBank/DDBJ databases">
        <title>Verrucobacter flavum gen. nov., sp. nov. a new member of the family Verrucomicrobiaceae.</title>
        <authorList>
            <person name="Szuroczki S."/>
            <person name="Abbaszade G."/>
            <person name="Szabo A."/>
            <person name="Felfoldi T."/>
            <person name="Schumann P."/>
            <person name="Boka K."/>
            <person name="Keki Z."/>
            <person name="Toumi M."/>
            <person name="Toth E."/>
        </authorList>
    </citation>
    <scope>NUCLEOTIDE SEQUENCE [LARGE SCALE GENOMIC DNA]</scope>
    <source>
        <strain evidence="1 2">MG-N-17</strain>
    </source>
</reference>
<proteinExistence type="predicted"/>
<protein>
    <submittedName>
        <fullName evidence="1">Uncharacterized protein</fullName>
    </submittedName>
</protein>
<dbReference type="Proteomes" id="UP000306196">
    <property type="component" value="Unassembled WGS sequence"/>
</dbReference>
<accession>A0A5R8KHG7</accession>
<name>A0A5R8KHG7_9BACT</name>
<keyword evidence="2" id="KW-1185">Reference proteome</keyword>
<gene>
    <name evidence="1" type="ORF">FEM03_06095</name>
</gene>
<comment type="caution">
    <text evidence="1">The sequence shown here is derived from an EMBL/GenBank/DDBJ whole genome shotgun (WGS) entry which is preliminary data.</text>
</comment>
<dbReference type="EMBL" id="VAUV01000004">
    <property type="protein sequence ID" value="TLD71707.1"/>
    <property type="molecule type" value="Genomic_DNA"/>
</dbReference>
<dbReference type="OrthoDB" id="4115736at2"/>
<evidence type="ECO:0000313" key="2">
    <source>
        <dbReference type="Proteomes" id="UP000306196"/>
    </source>
</evidence>
<organism evidence="1 2">
    <name type="scientific">Phragmitibacter flavus</name>
    <dbReference type="NCBI Taxonomy" id="2576071"/>
    <lineage>
        <taxon>Bacteria</taxon>
        <taxon>Pseudomonadati</taxon>
        <taxon>Verrucomicrobiota</taxon>
        <taxon>Verrucomicrobiia</taxon>
        <taxon>Verrucomicrobiales</taxon>
        <taxon>Verrucomicrobiaceae</taxon>
        <taxon>Phragmitibacter</taxon>
    </lineage>
</organism>
<evidence type="ECO:0000313" key="1">
    <source>
        <dbReference type="EMBL" id="TLD71707.1"/>
    </source>
</evidence>
<dbReference type="RefSeq" id="WP_138085301.1">
    <property type="nucleotide sequence ID" value="NZ_VAUV01000004.1"/>
</dbReference>